<reference evidence="2" key="1">
    <citation type="submission" date="2016-10" db="EMBL/GenBank/DDBJ databases">
        <authorList>
            <person name="Varghese N."/>
            <person name="Submissions S."/>
        </authorList>
    </citation>
    <scope>NUCLEOTIDE SEQUENCE [LARGE SCALE GENOMIC DNA]</scope>
    <source>
        <strain evidence="2">DSM 17465</strain>
    </source>
</reference>
<dbReference type="RefSeq" id="WP_054784845.1">
    <property type="nucleotide sequence ID" value="NZ_FPBD01000003.1"/>
</dbReference>
<evidence type="ECO:0000313" key="2">
    <source>
        <dbReference type="Proteomes" id="UP000183371"/>
    </source>
</evidence>
<protein>
    <submittedName>
        <fullName evidence="1">Uncharacterized protein</fullName>
    </submittedName>
</protein>
<keyword evidence="2" id="KW-1185">Reference proteome</keyword>
<gene>
    <name evidence="1" type="ORF">SAMN05444141_103212</name>
</gene>
<accession>A0A1I7AN71</accession>
<name>A0A1I7AN71_9HYPH</name>
<sequence>MKQFNTAIIENPTDVERRLADFNLTIEQVTTIRDVARAYADDASPLMPLNAPGTLAYIFGVETLREQVLGEGWVIDRTSGIEAVVNHSLGIRIGFQNVDQACDRIFKPLPRSEKGPGAEKMCNLPLFEFHGIDVGIPEVPENQQKTSDPHSETIATYFVMIGEDGSVELSCPIIEKKRYKDFRERIFIDGPKEQWDMQIEDDTGPVDDFEIVISPKETA</sequence>
<dbReference type="Proteomes" id="UP000183371">
    <property type="component" value="Unassembled WGS sequence"/>
</dbReference>
<organism evidence="1 2">
    <name type="scientific">Pseudovibrio denitrificans</name>
    <dbReference type="NCBI Taxonomy" id="258256"/>
    <lineage>
        <taxon>Bacteria</taxon>
        <taxon>Pseudomonadati</taxon>
        <taxon>Pseudomonadota</taxon>
        <taxon>Alphaproteobacteria</taxon>
        <taxon>Hyphomicrobiales</taxon>
        <taxon>Stappiaceae</taxon>
        <taxon>Pseudovibrio</taxon>
    </lineage>
</organism>
<proteinExistence type="predicted"/>
<dbReference type="EMBL" id="FPBD01000003">
    <property type="protein sequence ID" value="SFT76273.1"/>
    <property type="molecule type" value="Genomic_DNA"/>
</dbReference>
<evidence type="ECO:0000313" key="1">
    <source>
        <dbReference type="EMBL" id="SFT76273.1"/>
    </source>
</evidence>
<dbReference type="AlphaFoldDB" id="A0A1I7AN71"/>